<dbReference type="EMBL" id="CM042010">
    <property type="protein sequence ID" value="KAI3778518.1"/>
    <property type="molecule type" value="Genomic_DNA"/>
</dbReference>
<accession>A0ACB9G634</accession>
<dbReference type="Proteomes" id="UP001055811">
    <property type="component" value="Linkage Group LG02"/>
</dbReference>
<reference evidence="2" key="1">
    <citation type="journal article" date="2022" name="Mol. Ecol. Resour.">
        <title>The genomes of chicory, endive, great burdock and yacon provide insights into Asteraceae palaeo-polyploidization history and plant inulin production.</title>
        <authorList>
            <person name="Fan W."/>
            <person name="Wang S."/>
            <person name="Wang H."/>
            <person name="Wang A."/>
            <person name="Jiang F."/>
            <person name="Liu H."/>
            <person name="Zhao H."/>
            <person name="Xu D."/>
            <person name="Zhang Y."/>
        </authorList>
    </citation>
    <scope>NUCLEOTIDE SEQUENCE [LARGE SCALE GENOMIC DNA]</scope>
    <source>
        <strain evidence="2">cv. Punajuju</strain>
    </source>
</reference>
<gene>
    <name evidence="1" type="ORF">L2E82_07878</name>
</gene>
<name>A0ACB9G634_CICIN</name>
<evidence type="ECO:0000313" key="2">
    <source>
        <dbReference type="Proteomes" id="UP001055811"/>
    </source>
</evidence>
<sequence length="269" mass="30921">MAVQAQCYSDLYQNNNMGFANLPQDWVLMSGSSVFGIGDENRALCSYEQQQDQRFLESPKIMNSASDYHNLVLSSSNSRRNGMFGFQNLSSELERQRLEMDCFLHFQQNEKLKAVLNEETRRREVIMLQGYQSKMKAIMEAKDEVLNTATNRTIELQNCLLMAEKEAKDWEIKAIENEAMVTDLNRKLNQARERNHEDAESVCNGGYDDDDDEREKKMVCKVCHVRSSCILLLPCRHLCCCRACEGILMFCPVCETVKNGSLEVFYGLN</sequence>
<organism evidence="1 2">
    <name type="scientific">Cichorium intybus</name>
    <name type="common">Chicory</name>
    <dbReference type="NCBI Taxonomy" id="13427"/>
    <lineage>
        <taxon>Eukaryota</taxon>
        <taxon>Viridiplantae</taxon>
        <taxon>Streptophyta</taxon>
        <taxon>Embryophyta</taxon>
        <taxon>Tracheophyta</taxon>
        <taxon>Spermatophyta</taxon>
        <taxon>Magnoliopsida</taxon>
        <taxon>eudicotyledons</taxon>
        <taxon>Gunneridae</taxon>
        <taxon>Pentapetalae</taxon>
        <taxon>asterids</taxon>
        <taxon>campanulids</taxon>
        <taxon>Asterales</taxon>
        <taxon>Asteraceae</taxon>
        <taxon>Cichorioideae</taxon>
        <taxon>Cichorieae</taxon>
        <taxon>Cichoriinae</taxon>
        <taxon>Cichorium</taxon>
    </lineage>
</organism>
<reference evidence="1 2" key="2">
    <citation type="journal article" date="2022" name="Mol. Ecol. Resour.">
        <title>The genomes of chicory, endive, great burdock and yacon provide insights into Asteraceae paleo-polyploidization history and plant inulin production.</title>
        <authorList>
            <person name="Fan W."/>
            <person name="Wang S."/>
            <person name="Wang H."/>
            <person name="Wang A."/>
            <person name="Jiang F."/>
            <person name="Liu H."/>
            <person name="Zhao H."/>
            <person name="Xu D."/>
            <person name="Zhang Y."/>
        </authorList>
    </citation>
    <scope>NUCLEOTIDE SEQUENCE [LARGE SCALE GENOMIC DNA]</scope>
    <source>
        <strain evidence="2">cv. Punajuju</strain>
        <tissue evidence="1">Leaves</tissue>
    </source>
</reference>
<protein>
    <submittedName>
        <fullName evidence="1">Uncharacterized protein</fullName>
    </submittedName>
</protein>
<proteinExistence type="predicted"/>
<evidence type="ECO:0000313" key="1">
    <source>
        <dbReference type="EMBL" id="KAI3778518.1"/>
    </source>
</evidence>
<comment type="caution">
    <text evidence="1">The sequence shown here is derived from an EMBL/GenBank/DDBJ whole genome shotgun (WGS) entry which is preliminary data.</text>
</comment>
<keyword evidence="2" id="KW-1185">Reference proteome</keyword>